<dbReference type="EMBL" id="JTDE01003909">
    <property type="protein sequence ID" value="KAF7255508.1"/>
    <property type="molecule type" value="Genomic_DNA"/>
</dbReference>
<keyword evidence="2" id="KW-1185">Reference proteome</keyword>
<name>A0A8S9YUE0_9TREM</name>
<sequence length="112" mass="12985">MKLLPSSVVPQMLDGYYHFELTVTWSTFISSVPPNDRFKPKSPQEHTEDEFTGNPEIKFRVGLPNASNKRKLCDVISGTRFEMHSASECTRLSNFFIYLIWFLPAPPQYLRL</sequence>
<accession>A0A8S9YUE0</accession>
<dbReference type="Proteomes" id="UP000822476">
    <property type="component" value="Unassembled WGS sequence"/>
</dbReference>
<organism evidence="1 2">
    <name type="scientific">Paragonimus skrjabini miyazakii</name>
    <dbReference type="NCBI Taxonomy" id="59628"/>
    <lineage>
        <taxon>Eukaryota</taxon>
        <taxon>Metazoa</taxon>
        <taxon>Spiralia</taxon>
        <taxon>Lophotrochozoa</taxon>
        <taxon>Platyhelminthes</taxon>
        <taxon>Trematoda</taxon>
        <taxon>Digenea</taxon>
        <taxon>Plagiorchiida</taxon>
        <taxon>Troglotremata</taxon>
        <taxon>Troglotrematidae</taxon>
        <taxon>Paragonimus</taxon>
    </lineage>
</organism>
<gene>
    <name evidence="1" type="ORF">EG68_07893</name>
</gene>
<evidence type="ECO:0000313" key="2">
    <source>
        <dbReference type="Proteomes" id="UP000822476"/>
    </source>
</evidence>
<evidence type="ECO:0000313" key="1">
    <source>
        <dbReference type="EMBL" id="KAF7255508.1"/>
    </source>
</evidence>
<comment type="caution">
    <text evidence="1">The sequence shown here is derived from an EMBL/GenBank/DDBJ whole genome shotgun (WGS) entry which is preliminary data.</text>
</comment>
<reference evidence="1" key="1">
    <citation type="submission" date="2019-07" db="EMBL/GenBank/DDBJ databases">
        <title>Annotation for the trematode Paragonimus miyazaki's.</title>
        <authorList>
            <person name="Choi Y.-J."/>
        </authorList>
    </citation>
    <scope>NUCLEOTIDE SEQUENCE</scope>
    <source>
        <strain evidence="1">Japan</strain>
    </source>
</reference>
<proteinExistence type="predicted"/>
<protein>
    <submittedName>
        <fullName evidence="1">Uncharacterized protein</fullName>
    </submittedName>
</protein>
<dbReference type="AlphaFoldDB" id="A0A8S9YUE0"/>